<keyword evidence="4 8" id="KW-0812">Transmembrane</keyword>
<evidence type="ECO:0000256" key="3">
    <source>
        <dbReference type="ARBA" id="ARBA00022475"/>
    </source>
</evidence>
<dbReference type="EMBL" id="JAKUML010000017">
    <property type="protein sequence ID" value="MCJ8147256.1"/>
    <property type="molecule type" value="Genomic_DNA"/>
</dbReference>
<feature type="region of interest" description="Disordered" evidence="7">
    <location>
        <begin position="1"/>
        <end position="20"/>
    </location>
</feature>
<evidence type="ECO:0000256" key="2">
    <source>
        <dbReference type="ARBA" id="ARBA00006228"/>
    </source>
</evidence>
<protein>
    <submittedName>
        <fullName evidence="9">Na+/H+ antiporter subunit E</fullName>
    </submittedName>
</protein>
<keyword evidence="6 8" id="KW-0472">Membrane</keyword>
<dbReference type="AlphaFoldDB" id="A0A9X1WYD2"/>
<name>A0A9X1WYD2_9GAMM</name>
<evidence type="ECO:0000256" key="1">
    <source>
        <dbReference type="ARBA" id="ARBA00004651"/>
    </source>
</evidence>
<dbReference type="PANTHER" id="PTHR34584:SF1">
    <property type="entry name" value="NA(+)_H(+) ANTIPORTER SUBUNIT E1"/>
    <property type="match status" value="1"/>
</dbReference>
<dbReference type="InterPro" id="IPR002758">
    <property type="entry name" value="Cation_antiport_E"/>
</dbReference>
<evidence type="ECO:0000256" key="7">
    <source>
        <dbReference type="SAM" id="MobiDB-lite"/>
    </source>
</evidence>
<comment type="subcellular location">
    <subcellularLocation>
        <location evidence="1">Cell membrane</location>
        <topology evidence="1">Multi-pass membrane protein</topology>
    </subcellularLocation>
</comment>
<dbReference type="Proteomes" id="UP001139701">
    <property type="component" value="Unassembled WGS sequence"/>
</dbReference>
<dbReference type="PIRSF" id="PIRSF019239">
    <property type="entry name" value="MrpE"/>
    <property type="match status" value="1"/>
</dbReference>
<feature type="transmembrane region" description="Helical" evidence="8">
    <location>
        <begin position="60"/>
        <end position="80"/>
    </location>
</feature>
<keyword evidence="5 8" id="KW-1133">Transmembrane helix</keyword>
<evidence type="ECO:0000313" key="9">
    <source>
        <dbReference type="EMBL" id="MCJ8147256.1"/>
    </source>
</evidence>
<dbReference type="Pfam" id="PF01899">
    <property type="entry name" value="MNHE"/>
    <property type="match status" value="1"/>
</dbReference>
<dbReference type="PANTHER" id="PTHR34584">
    <property type="entry name" value="NA(+)/H(+) ANTIPORTER SUBUNIT E1"/>
    <property type="match status" value="1"/>
</dbReference>
<evidence type="ECO:0000256" key="6">
    <source>
        <dbReference type="ARBA" id="ARBA00023136"/>
    </source>
</evidence>
<proteinExistence type="inferred from homology"/>
<evidence type="ECO:0000256" key="8">
    <source>
        <dbReference type="SAM" id="Phobius"/>
    </source>
</evidence>
<keyword evidence="3" id="KW-1003">Cell membrane</keyword>
<evidence type="ECO:0000256" key="4">
    <source>
        <dbReference type="ARBA" id="ARBA00022692"/>
    </source>
</evidence>
<dbReference type="GO" id="GO:0005886">
    <property type="term" value="C:plasma membrane"/>
    <property type="evidence" value="ECO:0007669"/>
    <property type="project" value="UniProtKB-SubCell"/>
</dbReference>
<dbReference type="NCBIfam" id="NF006518">
    <property type="entry name" value="PRK08965.1-2"/>
    <property type="match status" value="1"/>
</dbReference>
<sequence length="199" mass="22199">MTDQIPANHNTNGSANPKPQEQLTDQLVPATFINRIFPHPLVSFLVFIAWLMLSHSASLGNLILALILAVLIPKIMQAFITRTPQLDWMTALKLFFVVLYDIIISNFKVAKLVLGPSHQLHPAWYRVPLDSNHDHVNTLLAMIITTTPGTVSAGIDLERGDILVHSLSSLDTEADIAEIKARYEQPLIQIFHAQPREAE</sequence>
<dbReference type="GO" id="GO:0008324">
    <property type="term" value="F:monoatomic cation transmembrane transporter activity"/>
    <property type="evidence" value="ECO:0007669"/>
    <property type="project" value="InterPro"/>
</dbReference>
<dbReference type="RefSeq" id="WP_241572994.1">
    <property type="nucleotide sequence ID" value="NZ_JAKUML010000017.1"/>
</dbReference>
<comment type="caution">
    <text evidence="9">The sequence shown here is derived from an EMBL/GenBank/DDBJ whole genome shotgun (WGS) entry which is preliminary data.</text>
</comment>
<feature type="transmembrane region" description="Helical" evidence="8">
    <location>
        <begin position="36"/>
        <end position="53"/>
    </location>
</feature>
<evidence type="ECO:0000313" key="10">
    <source>
        <dbReference type="Proteomes" id="UP001139701"/>
    </source>
</evidence>
<comment type="similarity">
    <text evidence="2">Belongs to the CPA3 antiporters (TC 2.A.63) subunit E family.</text>
</comment>
<reference evidence="9" key="1">
    <citation type="submission" date="2022-02" db="EMBL/GenBank/DDBJ databases">
        <title>Acinetobacter A3.8 sp. nov., isolated from Sediment (Zhairuo Island).</title>
        <authorList>
            <person name="Zheng K."/>
        </authorList>
    </citation>
    <scope>NUCLEOTIDE SEQUENCE</scope>
    <source>
        <strain evidence="9">A3.8</strain>
    </source>
</reference>
<gene>
    <name evidence="9" type="ORF">MKI79_10195</name>
</gene>
<accession>A0A9X1WYD2</accession>
<organism evidence="9 10">
    <name type="scientific">Acinetobacter sedimenti</name>
    <dbReference type="NCBI Taxonomy" id="2919922"/>
    <lineage>
        <taxon>Bacteria</taxon>
        <taxon>Pseudomonadati</taxon>
        <taxon>Pseudomonadota</taxon>
        <taxon>Gammaproteobacteria</taxon>
        <taxon>Moraxellales</taxon>
        <taxon>Moraxellaceae</taxon>
        <taxon>Acinetobacter</taxon>
    </lineage>
</organism>
<evidence type="ECO:0000256" key="5">
    <source>
        <dbReference type="ARBA" id="ARBA00022989"/>
    </source>
</evidence>
<keyword evidence="10" id="KW-1185">Reference proteome</keyword>